<organism evidence="1 2">
    <name type="scientific">Actinophytocola gossypii</name>
    <dbReference type="NCBI Taxonomy" id="2812003"/>
    <lineage>
        <taxon>Bacteria</taxon>
        <taxon>Bacillati</taxon>
        <taxon>Actinomycetota</taxon>
        <taxon>Actinomycetes</taxon>
        <taxon>Pseudonocardiales</taxon>
        <taxon>Pseudonocardiaceae</taxon>
    </lineage>
</organism>
<reference evidence="1 2" key="1">
    <citation type="submission" date="2021-02" db="EMBL/GenBank/DDBJ databases">
        <title>Actinophytocola xerophila sp. nov., isolated from soil of cotton cropping field.</title>
        <authorList>
            <person name="Huang R."/>
            <person name="Chen X."/>
            <person name="Ge X."/>
            <person name="Liu W."/>
        </authorList>
    </citation>
    <scope>NUCLEOTIDE SEQUENCE [LARGE SCALE GENOMIC DNA]</scope>
    <source>
        <strain evidence="1 2">S1-96</strain>
    </source>
</reference>
<dbReference type="InterPro" id="IPR027417">
    <property type="entry name" value="P-loop_NTPase"/>
</dbReference>
<evidence type="ECO:0000313" key="2">
    <source>
        <dbReference type="Proteomes" id="UP001156441"/>
    </source>
</evidence>
<protein>
    <recommendedName>
        <fullName evidence="3">Serine kinase</fullName>
    </recommendedName>
</protein>
<name>A0ABT2JDD3_9PSEU</name>
<evidence type="ECO:0000313" key="1">
    <source>
        <dbReference type="EMBL" id="MCT2585753.1"/>
    </source>
</evidence>
<evidence type="ECO:0008006" key="3">
    <source>
        <dbReference type="Google" id="ProtNLM"/>
    </source>
</evidence>
<gene>
    <name evidence="1" type="ORF">JT362_21780</name>
</gene>
<comment type="caution">
    <text evidence="1">The sequence shown here is derived from an EMBL/GenBank/DDBJ whole genome shotgun (WGS) entry which is preliminary data.</text>
</comment>
<dbReference type="SUPFAM" id="SSF53795">
    <property type="entry name" value="PEP carboxykinase-like"/>
    <property type="match status" value="1"/>
</dbReference>
<proteinExistence type="predicted"/>
<accession>A0ABT2JDD3</accession>
<dbReference type="EMBL" id="JAFFZE010000016">
    <property type="protein sequence ID" value="MCT2585753.1"/>
    <property type="molecule type" value="Genomic_DNA"/>
</dbReference>
<keyword evidence="2" id="KW-1185">Reference proteome</keyword>
<dbReference type="Gene3D" id="3.40.50.300">
    <property type="entry name" value="P-loop containing nucleotide triphosphate hydrolases"/>
    <property type="match status" value="1"/>
</dbReference>
<dbReference type="Proteomes" id="UP001156441">
    <property type="component" value="Unassembled WGS sequence"/>
</dbReference>
<dbReference type="RefSeq" id="WP_260193445.1">
    <property type="nucleotide sequence ID" value="NZ_JAFFZE010000016.1"/>
</dbReference>
<sequence length="306" mass="31702">MPGYHAYGLRIASDVELPLPPGSGHPDLVLRRGPDRPVPAERPGPPLAEVLRPDGSVFYTLARVGDTTVLRYPGLCDFVGDAEVTIHLHPGADAGLLPVLIAGTLLAVHLTLRHAHVLHASAVEVDGRAVAFVGASGMGKSTLSAALCAAGHALVSDDLLRVDGGVVHPGATESRLRPAASALAETAAVRETADGRLAVAPRVWTGGPLPLAACVVPRPDRAAAGVAVRRLRPAVALLGLSRYPRVLGWTDGPTAASAFQSLADLVERVPVFEATIPWGLPFADGVLADLLDAVLAPQRYAADCSR</sequence>